<name>A0A6J5RSP4_9CAUD</name>
<accession>A0A6J5RSP4</accession>
<gene>
    <name evidence="1" type="ORF">UFOVP1355_40</name>
</gene>
<sequence length="106" mass="10831">MELLRPCMDASYGAKSVAYTGTAGTTLEWPPGPQGVLIWCTSDAFIRVGQGVTATTADTPIPANTPVPFNVPNPSTGVAGTGGPWVVSAVQISAGGTLYAKPINIR</sequence>
<reference evidence="1" key="1">
    <citation type="submission" date="2020-05" db="EMBL/GenBank/DDBJ databases">
        <authorList>
            <person name="Chiriac C."/>
            <person name="Salcher M."/>
            <person name="Ghai R."/>
            <person name="Kavagutti S V."/>
        </authorList>
    </citation>
    <scope>NUCLEOTIDE SEQUENCE</scope>
</reference>
<protein>
    <submittedName>
        <fullName evidence="1">Uncharacterized protein</fullName>
    </submittedName>
</protein>
<proteinExistence type="predicted"/>
<evidence type="ECO:0000313" key="1">
    <source>
        <dbReference type="EMBL" id="CAB4200334.1"/>
    </source>
</evidence>
<organism evidence="1">
    <name type="scientific">uncultured Caudovirales phage</name>
    <dbReference type="NCBI Taxonomy" id="2100421"/>
    <lineage>
        <taxon>Viruses</taxon>
        <taxon>Duplodnaviria</taxon>
        <taxon>Heunggongvirae</taxon>
        <taxon>Uroviricota</taxon>
        <taxon>Caudoviricetes</taxon>
        <taxon>Peduoviridae</taxon>
        <taxon>Maltschvirus</taxon>
        <taxon>Maltschvirus maltsch</taxon>
    </lineage>
</organism>
<dbReference type="EMBL" id="LR797288">
    <property type="protein sequence ID" value="CAB4200334.1"/>
    <property type="molecule type" value="Genomic_DNA"/>
</dbReference>